<evidence type="ECO:0000313" key="1">
    <source>
        <dbReference type="EMBL" id="CAE0320290.1"/>
    </source>
</evidence>
<protein>
    <submittedName>
        <fullName evidence="1">Uncharacterized protein</fullName>
    </submittedName>
</protein>
<accession>A0A7S3MTT2</accession>
<name>A0A7S3MTT2_9SPIT</name>
<proteinExistence type="predicted"/>
<sequence length="190" mass="21713">MCQDEADPLVRNYSLLQVCHLPALDLKQHLTGMQPSNDFFHDLLMMSKGILKMFEELIRVLQLLVVKQRVPKLFQFIHLVSLEYFDKRIQVALGNLGKYLVDLFRDVIVDRGDRITALRHELLAHHRQFVLPLLLHLVLCFGLQFTELLLEAGPAAFAEACVGDGFGPGLFNWTLSCGFVLFEFGQRAFV</sequence>
<dbReference type="AlphaFoldDB" id="A0A7S3MTT2"/>
<gene>
    <name evidence="1" type="ORF">SINC0208_LOCUS869</name>
</gene>
<organism evidence="1">
    <name type="scientific">Strombidium inclinatum</name>
    <dbReference type="NCBI Taxonomy" id="197538"/>
    <lineage>
        <taxon>Eukaryota</taxon>
        <taxon>Sar</taxon>
        <taxon>Alveolata</taxon>
        <taxon>Ciliophora</taxon>
        <taxon>Intramacronucleata</taxon>
        <taxon>Spirotrichea</taxon>
        <taxon>Oligotrichia</taxon>
        <taxon>Strombidiidae</taxon>
        <taxon>Strombidium</taxon>
    </lineage>
</organism>
<reference evidence="1" key="1">
    <citation type="submission" date="2021-01" db="EMBL/GenBank/DDBJ databases">
        <authorList>
            <person name="Corre E."/>
            <person name="Pelletier E."/>
            <person name="Niang G."/>
            <person name="Scheremetjew M."/>
            <person name="Finn R."/>
            <person name="Kale V."/>
            <person name="Holt S."/>
            <person name="Cochrane G."/>
            <person name="Meng A."/>
            <person name="Brown T."/>
            <person name="Cohen L."/>
        </authorList>
    </citation>
    <scope>NUCLEOTIDE SEQUENCE</scope>
    <source>
        <strain evidence="1">S3</strain>
    </source>
</reference>
<dbReference type="EMBL" id="HBIH01002147">
    <property type="protein sequence ID" value="CAE0320290.1"/>
    <property type="molecule type" value="Transcribed_RNA"/>
</dbReference>